<reference evidence="3 4" key="1">
    <citation type="journal article" date="2009" name="BMC Genomics">
        <title>The complete genome sequence of Xanthomonas albilineans provides new insights into the reductive genome evolution of the xylem-limited Xanthomonadaceae.</title>
        <authorList>
            <person name="Pieretti I."/>
            <person name="Royer M."/>
            <person name="Barbe V."/>
            <person name="Carrere S."/>
            <person name="Koebnik R."/>
            <person name="Cociancich S."/>
            <person name="Couloux A."/>
            <person name="Darrasse A."/>
            <person name="Gouzy J."/>
            <person name="Jacques M.A."/>
            <person name="Lauber E."/>
            <person name="Manceau C."/>
            <person name="Mangenot S."/>
            <person name="Poussier S."/>
            <person name="Segurens B."/>
            <person name="Szurek B."/>
            <person name="Verdier V."/>
            <person name="Arlat M."/>
            <person name="Rott P."/>
        </authorList>
    </citation>
    <scope>NUCLEOTIDE SEQUENCE [LARGE SCALE GENOMIC DNA]</scope>
    <source>
        <strain evidence="4">GPE PC73 / CFBP 7063</strain>
    </source>
</reference>
<accession>D2UB50</accession>
<dbReference type="PANTHER" id="PTHR43569">
    <property type="entry name" value="AMIDOHYDROLASE"/>
    <property type="match status" value="1"/>
</dbReference>
<evidence type="ECO:0000259" key="2">
    <source>
        <dbReference type="Pfam" id="PF04909"/>
    </source>
</evidence>
<dbReference type="Gene3D" id="3.20.20.140">
    <property type="entry name" value="Metal-dependent hydrolases"/>
    <property type="match status" value="1"/>
</dbReference>
<evidence type="ECO:0000313" key="3">
    <source>
        <dbReference type="EMBL" id="CBA14979.1"/>
    </source>
</evidence>
<keyword evidence="4" id="KW-1185">Reference proteome</keyword>
<organism evidence="3 4">
    <name type="scientific">Xanthomonas albilineans (strain GPE PC73 / CFBP 7063)</name>
    <dbReference type="NCBI Taxonomy" id="380358"/>
    <lineage>
        <taxon>Bacteria</taxon>
        <taxon>Pseudomonadati</taxon>
        <taxon>Pseudomonadota</taxon>
        <taxon>Gammaproteobacteria</taxon>
        <taxon>Lysobacterales</taxon>
        <taxon>Lysobacteraceae</taxon>
        <taxon>Xanthomonas</taxon>
    </lineage>
</organism>
<evidence type="ECO:0000256" key="1">
    <source>
        <dbReference type="ARBA" id="ARBA00038310"/>
    </source>
</evidence>
<sequence length="293" mass="31554">MRMIDAHVHFWSLARGDYVWLTPALGALYRDCGPEHLLDTLDAHGVSTVVAVQAAQTEAETRYLLQLARAQPRIVGVVGWVDFEAADAAARIGALCAEGGGLLKGLRPMVQDLDDPQWLARPKLDAAFDTVLQHDLAFDALIRPQHLPALLARLQRHPTLRVALDHAAKPMIGGSGFDAWADGLAKLAQYPGVVCKLSGLLTELPADVAADSAGLEPYVAQLFANFGPQRVMWGSDWPVLTQRADYGTWITLAQALVAGYAAGHADAVFASTAQRFYRLSDPIVSPTTRSTAA</sequence>
<protein>
    <recommendedName>
        <fullName evidence="2">Amidohydrolase-related domain-containing protein</fullName>
    </recommendedName>
</protein>
<dbReference type="STRING" id="380358.XALC_0445"/>
<comment type="similarity">
    <text evidence="1">Belongs to the metallo-dependent hydrolases superfamily.</text>
</comment>
<evidence type="ECO:0000313" key="4">
    <source>
        <dbReference type="Proteomes" id="UP000001890"/>
    </source>
</evidence>
<dbReference type="Proteomes" id="UP000001890">
    <property type="component" value="Chromosome"/>
</dbReference>
<dbReference type="EMBL" id="FP565176">
    <property type="protein sequence ID" value="CBA14979.1"/>
    <property type="molecule type" value="Genomic_DNA"/>
</dbReference>
<dbReference type="InterPro" id="IPR006680">
    <property type="entry name" value="Amidohydro-rel"/>
</dbReference>
<dbReference type="KEGG" id="xal:XALC_0445"/>
<dbReference type="OrthoDB" id="9787654at2"/>
<dbReference type="PANTHER" id="PTHR43569:SF2">
    <property type="entry name" value="AMIDOHYDROLASE-RELATED DOMAIN-CONTAINING PROTEIN"/>
    <property type="match status" value="1"/>
</dbReference>
<dbReference type="InterPro" id="IPR052350">
    <property type="entry name" value="Metallo-dep_Lactonases"/>
</dbReference>
<gene>
    <name evidence="3" type="ordered locus">XALc_0445</name>
</gene>
<name>D2UB50_XANAP</name>
<dbReference type="eggNOG" id="COG3618">
    <property type="taxonomic scope" value="Bacteria"/>
</dbReference>
<proteinExistence type="inferred from homology"/>
<dbReference type="SUPFAM" id="SSF51556">
    <property type="entry name" value="Metallo-dependent hydrolases"/>
    <property type="match status" value="1"/>
</dbReference>
<feature type="domain" description="Amidohydrolase-related" evidence="2">
    <location>
        <begin position="4"/>
        <end position="279"/>
    </location>
</feature>
<dbReference type="AlphaFoldDB" id="D2UB50"/>
<dbReference type="Pfam" id="PF04909">
    <property type="entry name" value="Amidohydro_2"/>
    <property type="match status" value="1"/>
</dbReference>
<dbReference type="GO" id="GO:0016787">
    <property type="term" value="F:hydrolase activity"/>
    <property type="evidence" value="ECO:0007669"/>
    <property type="project" value="InterPro"/>
</dbReference>
<dbReference type="InterPro" id="IPR032466">
    <property type="entry name" value="Metal_Hydrolase"/>
</dbReference>